<feature type="transmembrane region" description="Helical" evidence="1">
    <location>
        <begin position="65"/>
        <end position="84"/>
    </location>
</feature>
<keyword evidence="1" id="KW-0812">Transmembrane</keyword>
<name>A0ABS9VQD9_9SPHN</name>
<comment type="caution">
    <text evidence="2">The sequence shown here is derived from an EMBL/GenBank/DDBJ whole genome shotgun (WGS) entry which is preliminary data.</text>
</comment>
<proteinExistence type="predicted"/>
<evidence type="ECO:0000313" key="2">
    <source>
        <dbReference type="EMBL" id="MCH8617167.1"/>
    </source>
</evidence>
<keyword evidence="1" id="KW-0472">Membrane</keyword>
<dbReference type="Proteomes" id="UP001203058">
    <property type="component" value="Unassembled WGS sequence"/>
</dbReference>
<keyword evidence="1" id="KW-1133">Transmembrane helix</keyword>
<dbReference type="PIRSF" id="PIRSF002599">
    <property type="entry name" value="Cold_shock_A"/>
    <property type="match status" value="1"/>
</dbReference>
<evidence type="ECO:0000256" key="1">
    <source>
        <dbReference type="SAM" id="Phobius"/>
    </source>
</evidence>
<protein>
    <submittedName>
        <fullName evidence="2">DUF1294 domain-containing protein</fullName>
    </submittedName>
</protein>
<dbReference type="InterPro" id="IPR010718">
    <property type="entry name" value="DUF1294"/>
</dbReference>
<evidence type="ECO:0000313" key="3">
    <source>
        <dbReference type="Proteomes" id="UP001203058"/>
    </source>
</evidence>
<dbReference type="InterPro" id="IPR012156">
    <property type="entry name" value="Cold_shock_CspA"/>
</dbReference>
<organism evidence="2 3">
    <name type="scientific">Sphingomonas telluris</name>
    <dbReference type="NCBI Taxonomy" id="2907998"/>
    <lineage>
        <taxon>Bacteria</taxon>
        <taxon>Pseudomonadati</taxon>
        <taxon>Pseudomonadota</taxon>
        <taxon>Alphaproteobacteria</taxon>
        <taxon>Sphingomonadales</taxon>
        <taxon>Sphingomonadaceae</taxon>
        <taxon>Sphingomonas</taxon>
    </lineage>
</organism>
<sequence>MPALLLVNSWTIPRFWQDKQRAQAGERRIPESDLLRLALIGGSPGALLARRLFRHKTRKEPFSTQLFVIIALQVGVAIGLGIAFA</sequence>
<reference evidence="2 3" key="1">
    <citation type="submission" date="2022-03" db="EMBL/GenBank/DDBJ databases">
        <authorList>
            <person name="Jo J.-H."/>
            <person name="Im W.-T."/>
        </authorList>
    </citation>
    <scope>NUCLEOTIDE SEQUENCE [LARGE SCALE GENOMIC DNA]</scope>
    <source>
        <strain evidence="2 3">SM33</strain>
    </source>
</reference>
<gene>
    <name evidence="2" type="ORF">LZ016_13800</name>
</gene>
<dbReference type="Pfam" id="PF06961">
    <property type="entry name" value="DUF1294"/>
    <property type="match status" value="1"/>
</dbReference>
<dbReference type="EMBL" id="JAKZHW010000002">
    <property type="protein sequence ID" value="MCH8617167.1"/>
    <property type="molecule type" value="Genomic_DNA"/>
</dbReference>
<keyword evidence="3" id="KW-1185">Reference proteome</keyword>
<accession>A0ABS9VQD9</accession>